<dbReference type="RefSeq" id="XP_037217310.1">
    <property type="nucleotide sequence ID" value="XM_037365898.1"/>
</dbReference>
<feature type="region of interest" description="Disordered" evidence="1">
    <location>
        <begin position="347"/>
        <end position="382"/>
    </location>
</feature>
<gene>
    <name evidence="2" type="ORF">MIND_00927000</name>
</gene>
<feature type="compositionally biased region" description="Acidic residues" evidence="1">
    <location>
        <begin position="96"/>
        <end position="108"/>
    </location>
</feature>
<feature type="compositionally biased region" description="Polar residues" evidence="1">
    <location>
        <begin position="145"/>
        <end position="159"/>
    </location>
</feature>
<proteinExistence type="predicted"/>
<organism evidence="2 3">
    <name type="scientific">Mycena indigotica</name>
    <dbReference type="NCBI Taxonomy" id="2126181"/>
    <lineage>
        <taxon>Eukaryota</taxon>
        <taxon>Fungi</taxon>
        <taxon>Dikarya</taxon>
        <taxon>Basidiomycota</taxon>
        <taxon>Agaricomycotina</taxon>
        <taxon>Agaricomycetes</taxon>
        <taxon>Agaricomycetidae</taxon>
        <taxon>Agaricales</taxon>
        <taxon>Marasmiineae</taxon>
        <taxon>Mycenaceae</taxon>
        <taxon>Mycena</taxon>
    </lineage>
</organism>
<feature type="compositionally biased region" description="Basic and acidic residues" evidence="1">
    <location>
        <begin position="358"/>
        <end position="374"/>
    </location>
</feature>
<sequence>MTSAAAAAVLELAALRIRIDAVASDTLAIQHTLDSYRDDPLQAVAAIDAQMRDHAALQEAHFAMQLALEGVGGPARDAKMWIGELERRLARLEVEAESELSELSDSEEESRTRSGVKSRNMAATATKAGPSRIDSKRAATDRTSRMIQSPPSNKIGTTRSGESESESEVEQYTEIRTRSMRKPNTPTTIATTKRPSTDIGIQTSSVKRANTHPTTARNNAKRSIAPKAPTARPLRLPAITNPPSVPPGFPSWAHLYNLPPMRILSAAQVQLPGAVVVPSHPCTRCVRLDVPCLVLAASASKACLVCRTGKQHEACVSGLTAQPHPHADAVAAFHNHTLAMGTRLGLRMGDEPPPANELGKRTARAEDIETERLSTKKKKRRR</sequence>
<dbReference type="AlphaFoldDB" id="A0A8H6SDW8"/>
<dbReference type="GeneID" id="59348414"/>
<evidence type="ECO:0000313" key="2">
    <source>
        <dbReference type="EMBL" id="KAF7296951.1"/>
    </source>
</evidence>
<protein>
    <submittedName>
        <fullName evidence="2">Uncharacterized protein</fullName>
    </submittedName>
</protein>
<reference evidence="2" key="1">
    <citation type="submission" date="2020-05" db="EMBL/GenBank/DDBJ databases">
        <title>Mycena genomes resolve the evolution of fungal bioluminescence.</title>
        <authorList>
            <person name="Tsai I.J."/>
        </authorList>
    </citation>
    <scope>NUCLEOTIDE SEQUENCE</scope>
    <source>
        <strain evidence="2">171206Taipei</strain>
    </source>
</reference>
<feature type="region of interest" description="Disordered" evidence="1">
    <location>
        <begin position="207"/>
        <end position="229"/>
    </location>
</feature>
<evidence type="ECO:0000256" key="1">
    <source>
        <dbReference type="SAM" id="MobiDB-lite"/>
    </source>
</evidence>
<feature type="region of interest" description="Disordered" evidence="1">
    <location>
        <begin position="96"/>
        <end position="170"/>
    </location>
</feature>
<name>A0A8H6SDW8_9AGAR</name>
<accession>A0A8H6SDW8</accession>
<evidence type="ECO:0000313" key="3">
    <source>
        <dbReference type="Proteomes" id="UP000636479"/>
    </source>
</evidence>
<dbReference type="EMBL" id="JACAZF010000008">
    <property type="protein sequence ID" value="KAF7296951.1"/>
    <property type="molecule type" value="Genomic_DNA"/>
</dbReference>
<keyword evidence="3" id="KW-1185">Reference proteome</keyword>
<feature type="compositionally biased region" description="Basic and acidic residues" evidence="1">
    <location>
        <begin position="133"/>
        <end position="144"/>
    </location>
</feature>
<feature type="compositionally biased region" description="Polar residues" evidence="1">
    <location>
        <begin position="207"/>
        <end position="218"/>
    </location>
</feature>
<dbReference type="Proteomes" id="UP000636479">
    <property type="component" value="Unassembled WGS sequence"/>
</dbReference>
<comment type="caution">
    <text evidence="2">The sequence shown here is derived from an EMBL/GenBank/DDBJ whole genome shotgun (WGS) entry which is preliminary data.</text>
</comment>